<comment type="caution">
    <text evidence="1">The sequence shown here is derived from an EMBL/GenBank/DDBJ whole genome shotgun (WGS) entry which is preliminary data.</text>
</comment>
<dbReference type="EMBL" id="JJRY01000037">
    <property type="protein sequence ID" value="KEF36046.1"/>
    <property type="molecule type" value="Genomic_DNA"/>
</dbReference>
<evidence type="ECO:0000313" key="1">
    <source>
        <dbReference type="EMBL" id="KEF36046.1"/>
    </source>
</evidence>
<dbReference type="GeneID" id="89469516"/>
<dbReference type="InterPro" id="IPR025942">
    <property type="entry name" value="SpoVIF"/>
</dbReference>
<organism evidence="1 2">
    <name type="scientific">Schinkia azotoformans MEV2011</name>
    <dbReference type="NCBI Taxonomy" id="1348973"/>
    <lineage>
        <taxon>Bacteria</taxon>
        <taxon>Bacillati</taxon>
        <taxon>Bacillota</taxon>
        <taxon>Bacilli</taxon>
        <taxon>Bacillales</taxon>
        <taxon>Bacillaceae</taxon>
        <taxon>Calidifontibacillus/Schinkia group</taxon>
        <taxon>Schinkia</taxon>
    </lineage>
</organism>
<dbReference type="AlphaFoldDB" id="A0A072NES4"/>
<proteinExistence type="predicted"/>
<evidence type="ECO:0000313" key="2">
    <source>
        <dbReference type="Proteomes" id="UP000027936"/>
    </source>
</evidence>
<dbReference type="RefSeq" id="WP_003330193.1">
    <property type="nucleotide sequence ID" value="NZ_JJRY01000037.1"/>
</dbReference>
<dbReference type="PATRIC" id="fig|1348973.3.peg.4646"/>
<name>A0A072NES4_SCHAZ</name>
<reference evidence="1 2" key="1">
    <citation type="submission" date="2014-04" db="EMBL/GenBank/DDBJ databases">
        <title>Draft genome sequence of Bacillus azotoformans MEV2011, a (co-) denitrifying strain unable to grow in the presence of oxygen.</title>
        <authorList>
            <person name="Nielsen M."/>
            <person name="Schreiber L."/>
            <person name="Finster K."/>
            <person name="Schramm A."/>
        </authorList>
    </citation>
    <scope>NUCLEOTIDE SEQUENCE [LARGE SCALE GENOMIC DNA]</scope>
    <source>
        <strain evidence="1 2">MEV2011</strain>
    </source>
</reference>
<dbReference type="Proteomes" id="UP000027936">
    <property type="component" value="Unassembled WGS sequence"/>
</dbReference>
<dbReference type="Pfam" id="PF14069">
    <property type="entry name" value="SpoVIF"/>
    <property type="match status" value="1"/>
</dbReference>
<gene>
    <name evidence="1" type="ORF">M670_04775</name>
</gene>
<protein>
    <submittedName>
        <fullName evidence="1">Stage VI sporulation protein F</fullName>
    </submittedName>
</protein>
<accession>A0A072NES4</accession>
<dbReference type="OrthoDB" id="2474248at2"/>
<sequence length="87" mass="9869">MQNKNNNNNMFGNIEKKTGVNMSDILKLANSLSNANFKDENTVRRVIQQVAQLAGKRVPKEKEDMLVKSILSNNMPMDLNSLTKMMK</sequence>